<keyword evidence="2" id="KW-1185">Reference proteome</keyword>
<comment type="caution">
    <text evidence="1">The sequence shown here is derived from an EMBL/GenBank/DDBJ whole genome shotgun (WGS) entry which is preliminary data.</text>
</comment>
<dbReference type="Gene3D" id="3.40.50.10090">
    <property type="match status" value="2"/>
</dbReference>
<dbReference type="GO" id="GO:0004852">
    <property type="term" value="F:uroporphyrinogen-III synthase activity"/>
    <property type="evidence" value="ECO:0007669"/>
    <property type="project" value="InterPro"/>
</dbReference>
<dbReference type="InterPro" id="IPR036108">
    <property type="entry name" value="4pyrrol_syn_uPrphyn_synt_sf"/>
</dbReference>
<dbReference type="AlphaFoldDB" id="A0AAV0B432"/>
<organism evidence="1 2">
    <name type="scientific">Phakopsora pachyrhizi</name>
    <name type="common">Asian soybean rust disease fungus</name>
    <dbReference type="NCBI Taxonomy" id="170000"/>
    <lineage>
        <taxon>Eukaryota</taxon>
        <taxon>Fungi</taxon>
        <taxon>Dikarya</taxon>
        <taxon>Basidiomycota</taxon>
        <taxon>Pucciniomycotina</taxon>
        <taxon>Pucciniomycetes</taxon>
        <taxon>Pucciniales</taxon>
        <taxon>Phakopsoraceae</taxon>
        <taxon>Phakopsora</taxon>
    </lineage>
</organism>
<reference evidence="1" key="1">
    <citation type="submission" date="2022-06" db="EMBL/GenBank/DDBJ databases">
        <authorList>
            <consortium name="SYNGENTA / RWTH Aachen University"/>
        </authorList>
    </citation>
    <scope>NUCLEOTIDE SEQUENCE</scope>
</reference>
<dbReference type="EMBL" id="CALTRL010002839">
    <property type="protein sequence ID" value="CAH7676905.1"/>
    <property type="molecule type" value="Genomic_DNA"/>
</dbReference>
<dbReference type="GO" id="GO:0006780">
    <property type="term" value="P:uroporphyrinogen III biosynthetic process"/>
    <property type="evidence" value="ECO:0007669"/>
    <property type="project" value="InterPro"/>
</dbReference>
<dbReference type="SUPFAM" id="SSF69618">
    <property type="entry name" value="HemD-like"/>
    <property type="match status" value="2"/>
</dbReference>
<name>A0AAV0B432_PHAPC</name>
<protein>
    <submittedName>
        <fullName evidence="1">Expressed protein</fullName>
    </submittedName>
</protein>
<proteinExistence type="predicted"/>
<evidence type="ECO:0000313" key="2">
    <source>
        <dbReference type="Proteomes" id="UP001153365"/>
    </source>
</evidence>
<dbReference type="InterPro" id="IPR039793">
    <property type="entry name" value="UROS/Hem4"/>
</dbReference>
<evidence type="ECO:0000313" key="1">
    <source>
        <dbReference type="EMBL" id="CAH7676905.1"/>
    </source>
</evidence>
<dbReference type="GO" id="GO:0005829">
    <property type="term" value="C:cytosol"/>
    <property type="evidence" value="ECO:0007669"/>
    <property type="project" value="TreeGrafter"/>
</dbReference>
<dbReference type="PANTHER" id="PTHR12390:SF0">
    <property type="entry name" value="UROPORPHYRINOGEN-III SYNTHASE"/>
    <property type="match status" value="1"/>
</dbReference>
<sequence length="393" mass="43904">MVENQKVKSKVLLIKTPTPNYLLDQYRLKLVQLGYSTYFLPVIGTRVYDSEGLDQLIRLGPRGRWSAVVLTSLRSVESIQLVLDRSSEDGNVVVDDQPMFKESLDRLESVRRDWESIPFFVVGQSTAKGLRNLRVGRNSYLPSTDRLTILGQDDTGNGSRLANFIINHFHQSEEDDGRSTGARKLLKPGIPSGSLVRAGGGDQQNVKVSGVYEVVESVMRSEGVDELLPLLHLVGDKTHPGLSDQLLSPTTSESQRFSIVEHQVYETLPIREPRIITPEQTAEMEEECFRLTEDDWLVLFSPSSARLGLNHLIKTRSLCKTNGKSEVDDDGSEGGLVDDDRIIRSKVAVIGPTTNDFLNKNFNGKFKPHVISTKPDPCHLISGIFNFDNQNKK</sequence>
<accession>A0AAV0B432</accession>
<dbReference type="PANTHER" id="PTHR12390">
    <property type="entry name" value="UROPORPHYRINOGEN III SYNTHASE"/>
    <property type="match status" value="1"/>
</dbReference>
<dbReference type="Proteomes" id="UP001153365">
    <property type="component" value="Unassembled WGS sequence"/>
</dbReference>
<gene>
    <name evidence="1" type="ORF">PPACK8108_LOCUS12011</name>
</gene>